<feature type="compositionally biased region" description="Pro residues" evidence="4">
    <location>
        <begin position="136"/>
        <end position="161"/>
    </location>
</feature>
<evidence type="ECO:0000256" key="5">
    <source>
        <dbReference type="SAM" id="SignalP"/>
    </source>
</evidence>
<dbReference type="EMBL" id="BKCP01007170">
    <property type="protein sequence ID" value="GER44879.1"/>
    <property type="molecule type" value="Genomic_DNA"/>
</dbReference>
<dbReference type="InterPro" id="IPR007112">
    <property type="entry name" value="Expansin/allergen_DPBB_dom"/>
</dbReference>
<dbReference type="InterPro" id="IPR009009">
    <property type="entry name" value="RlpA-like_DPBB"/>
</dbReference>
<name>A0A5A7QHR2_STRAF</name>
<keyword evidence="2" id="KW-0964">Secreted</keyword>
<comment type="subcellular location">
    <subcellularLocation>
        <location evidence="1">Secreted</location>
    </subcellularLocation>
</comment>
<dbReference type="PRINTS" id="PR01225">
    <property type="entry name" value="EXPANSNFAMLY"/>
</dbReference>
<reference evidence="9" key="1">
    <citation type="journal article" date="2019" name="Curr. Biol.">
        <title>Genome Sequence of Striga asiatica Provides Insight into the Evolution of Plant Parasitism.</title>
        <authorList>
            <person name="Yoshida S."/>
            <person name="Kim S."/>
            <person name="Wafula E.K."/>
            <person name="Tanskanen J."/>
            <person name="Kim Y.M."/>
            <person name="Honaas L."/>
            <person name="Yang Z."/>
            <person name="Spallek T."/>
            <person name="Conn C.E."/>
            <person name="Ichihashi Y."/>
            <person name="Cheong K."/>
            <person name="Cui S."/>
            <person name="Der J.P."/>
            <person name="Gundlach H."/>
            <person name="Jiao Y."/>
            <person name="Hori C."/>
            <person name="Ishida J.K."/>
            <person name="Kasahara H."/>
            <person name="Kiba T."/>
            <person name="Kim M.S."/>
            <person name="Koo N."/>
            <person name="Laohavisit A."/>
            <person name="Lee Y.H."/>
            <person name="Lumba S."/>
            <person name="McCourt P."/>
            <person name="Mortimer J.C."/>
            <person name="Mutuku J.M."/>
            <person name="Nomura T."/>
            <person name="Sasaki-Sekimoto Y."/>
            <person name="Seto Y."/>
            <person name="Wang Y."/>
            <person name="Wakatake T."/>
            <person name="Sakakibara H."/>
            <person name="Demura T."/>
            <person name="Yamaguchi S."/>
            <person name="Yoneyama K."/>
            <person name="Manabe R.I."/>
            <person name="Nelson D.C."/>
            <person name="Schulman A.H."/>
            <person name="Timko M.P."/>
            <person name="dePamphilis C.W."/>
            <person name="Choi D."/>
            <person name="Shirasu K."/>
        </authorList>
    </citation>
    <scope>NUCLEOTIDE SEQUENCE [LARGE SCALE GENOMIC DNA]</scope>
    <source>
        <strain evidence="9">cv. UVA1</strain>
    </source>
</reference>
<feature type="chain" id="PRO_5023036682" evidence="5">
    <location>
        <begin position="26"/>
        <end position="393"/>
    </location>
</feature>
<dbReference type="AlphaFoldDB" id="A0A5A7QHR2"/>
<evidence type="ECO:0000256" key="4">
    <source>
        <dbReference type="SAM" id="MobiDB-lite"/>
    </source>
</evidence>
<dbReference type="Pfam" id="PF03330">
    <property type="entry name" value="DPBB_1"/>
    <property type="match status" value="1"/>
</dbReference>
<evidence type="ECO:0000313" key="9">
    <source>
        <dbReference type="Proteomes" id="UP000325081"/>
    </source>
</evidence>
<evidence type="ECO:0000259" key="7">
    <source>
        <dbReference type="PROSITE" id="PS50843"/>
    </source>
</evidence>
<dbReference type="OrthoDB" id="5823761at2759"/>
<dbReference type="SUPFAM" id="SSF50685">
    <property type="entry name" value="Barwin-like endoglucanases"/>
    <property type="match status" value="1"/>
</dbReference>
<feature type="region of interest" description="Disordered" evidence="4">
    <location>
        <begin position="34"/>
        <end position="176"/>
    </location>
</feature>
<dbReference type="PRINTS" id="PR00829">
    <property type="entry name" value="LOLP1ALLERGN"/>
</dbReference>
<dbReference type="GO" id="GO:0009653">
    <property type="term" value="P:anatomical structure morphogenesis"/>
    <property type="evidence" value="ECO:0007669"/>
    <property type="project" value="UniProtKB-ARBA"/>
</dbReference>
<dbReference type="Pfam" id="PF01357">
    <property type="entry name" value="Expansin_C"/>
    <property type="match status" value="1"/>
</dbReference>
<protein>
    <submittedName>
        <fullName evidence="8">Expansin B2</fullName>
    </submittedName>
</protein>
<dbReference type="Gene3D" id="2.40.40.10">
    <property type="entry name" value="RlpA-like domain"/>
    <property type="match status" value="1"/>
</dbReference>
<dbReference type="InterPro" id="IPR036908">
    <property type="entry name" value="RlpA-like_sf"/>
</dbReference>
<feature type="signal peptide" evidence="5">
    <location>
        <begin position="1"/>
        <end position="25"/>
    </location>
</feature>
<dbReference type="PROSITE" id="PS50843">
    <property type="entry name" value="EXPANSIN_CBD"/>
    <property type="match status" value="1"/>
</dbReference>
<dbReference type="PROSITE" id="PS50842">
    <property type="entry name" value="EXPANSIN_EG45"/>
    <property type="match status" value="1"/>
</dbReference>
<proteinExistence type="inferred from homology"/>
<dbReference type="PANTHER" id="PTHR31692">
    <property type="entry name" value="EXPANSIN-B3"/>
    <property type="match status" value="1"/>
</dbReference>
<dbReference type="Gene3D" id="2.60.40.760">
    <property type="entry name" value="Expansin, cellulose-binding-like domain"/>
    <property type="match status" value="1"/>
</dbReference>
<evidence type="ECO:0000313" key="8">
    <source>
        <dbReference type="EMBL" id="GER44879.1"/>
    </source>
</evidence>
<dbReference type="InterPro" id="IPR007118">
    <property type="entry name" value="Expan_Lol_pI"/>
</dbReference>
<organism evidence="8 9">
    <name type="scientific">Striga asiatica</name>
    <name type="common">Asiatic witchweed</name>
    <name type="synonym">Buchnera asiatica</name>
    <dbReference type="NCBI Taxonomy" id="4170"/>
    <lineage>
        <taxon>Eukaryota</taxon>
        <taxon>Viridiplantae</taxon>
        <taxon>Streptophyta</taxon>
        <taxon>Embryophyta</taxon>
        <taxon>Tracheophyta</taxon>
        <taxon>Spermatophyta</taxon>
        <taxon>Magnoliopsida</taxon>
        <taxon>eudicotyledons</taxon>
        <taxon>Gunneridae</taxon>
        <taxon>Pentapetalae</taxon>
        <taxon>asterids</taxon>
        <taxon>lamiids</taxon>
        <taxon>Lamiales</taxon>
        <taxon>Orobanchaceae</taxon>
        <taxon>Buchnereae</taxon>
        <taxon>Striga</taxon>
    </lineage>
</organism>
<gene>
    <name evidence="8" type="ORF">STAS_21800</name>
</gene>
<feature type="domain" description="Expansin-like EG45" evidence="6">
    <location>
        <begin position="192"/>
        <end position="298"/>
    </location>
</feature>
<evidence type="ECO:0000256" key="2">
    <source>
        <dbReference type="ARBA" id="ARBA00022525"/>
    </source>
</evidence>
<dbReference type="GO" id="GO:0005576">
    <property type="term" value="C:extracellular region"/>
    <property type="evidence" value="ECO:0007669"/>
    <property type="project" value="UniProtKB-SubCell"/>
</dbReference>
<keyword evidence="9" id="KW-1185">Reference proteome</keyword>
<sequence>MANYYSLLITCLAFFSVLLFNSCHSFNPKDSKDWGWGSLGSGNPPTYGPPPNYGSGSGLPPPPSYGSTPGYGSGSPPPPSYGSNPGYGSGSPPPPSYGSNPGYGSGSPPPPSYDLTPPLSPSYGSTPPTSPSYGSTPPPPQNYGSIPPPPQSYGSTPPPSPSNGSAPSSGSGGWATTQATWYGEKTGAGSDGGSCGYETAVEKPPFSSLITAASTPLYNNGDGCGLCYQVQCTSEYCSGKPVTVVITDECPGCGGNHLFDLSGTSFRQMANPGQEQQLQDRGIINVQYQSVPCNFPGTNVAFRVDPGSNSNYLAVAIEYEDGDGLTGVAVRKSNTNGDWLPMTLSWGAVWKANLNGISPPFSFKLTDSSKTVVAENVIPADYSFTTYTSNVNF</sequence>
<dbReference type="InterPro" id="IPR036749">
    <property type="entry name" value="Expansin_CBD_sf"/>
</dbReference>
<dbReference type="SUPFAM" id="SSF49590">
    <property type="entry name" value="PHL pollen allergen"/>
    <property type="match status" value="1"/>
</dbReference>
<comment type="similarity">
    <text evidence="3">Belongs to the expansin family.</text>
</comment>
<accession>A0A5A7QHR2</accession>
<dbReference type="SMART" id="SM00837">
    <property type="entry name" value="DPBB_1"/>
    <property type="match status" value="1"/>
</dbReference>
<dbReference type="InterPro" id="IPR005795">
    <property type="entry name" value="LolPI"/>
</dbReference>
<feature type="compositionally biased region" description="Low complexity" evidence="4">
    <location>
        <begin position="113"/>
        <end position="135"/>
    </location>
</feature>
<dbReference type="PANTHER" id="PTHR31692:SF57">
    <property type="entry name" value="EXPANSIN-B2"/>
    <property type="match status" value="1"/>
</dbReference>
<feature type="domain" description="Expansin-like CBD" evidence="7">
    <location>
        <begin position="311"/>
        <end position="390"/>
    </location>
</feature>
<evidence type="ECO:0000256" key="1">
    <source>
        <dbReference type="ARBA" id="ARBA00004613"/>
    </source>
</evidence>
<evidence type="ECO:0000259" key="6">
    <source>
        <dbReference type="PROSITE" id="PS50842"/>
    </source>
</evidence>
<dbReference type="Proteomes" id="UP000325081">
    <property type="component" value="Unassembled WGS sequence"/>
</dbReference>
<keyword evidence="5" id="KW-0732">Signal</keyword>
<comment type="caution">
    <text evidence="8">The sequence shown here is derived from an EMBL/GenBank/DDBJ whole genome shotgun (WGS) entry which is preliminary data.</text>
</comment>
<dbReference type="InterPro" id="IPR007117">
    <property type="entry name" value="Expansin_CBD"/>
</dbReference>
<evidence type="ECO:0000256" key="3">
    <source>
        <dbReference type="RuleBase" id="RU003460"/>
    </source>
</evidence>